<evidence type="ECO:0000313" key="3">
    <source>
        <dbReference type="EMBL" id="OQZ91238.1"/>
    </source>
</evidence>
<evidence type="ECO:0000313" key="2">
    <source>
        <dbReference type="EMBL" id="OBG33132.1"/>
    </source>
</evidence>
<accession>A0A1A3DB83</accession>
<evidence type="ECO:0000313" key="4">
    <source>
        <dbReference type="Proteomes" id="UP000092086"/>
    </source>
</evidence>
<sequence length="71" mass="7644">MTIYQLTDRLHDGRTVHVQADQIAPTVASWLAELGARSPLVESLGRAVCDGDWPATHGIADYLSVEVQVAA</sequence>
<accession>A0A1A2GUR8</accession>
<evidence type="ECO:0000313" key="5">
    <source>
        <dbReference type="Proteomes" id="UP000192319"/>
    </source>
</evidence>
<reference evidence="1" key="4">
    <citation type="journal article" date="2022" name="BMC Genomics">
        <title>Comparative genome analysis of mycobacteria focusing on tRNA and non-coding RNA.</title>
        <authorList>
            <person name="Behra P.R.K."/>
            <person name="Pettersson B.M.F."/>
            <person name="Ramesh M."/>
            <person name="Das S."/>
            <person name="Dasgupta S."/>
            <person name="Kirsebom L.A."/>
        </authorList>
    </citation>
    <scope>NUCLEOTIDE SEQUENCE</scope>
    <source>
        <strain evidence="1">CCUG 55640</strain>
    </source>
</reference>
<reference evidence="3 5" key="2">
    <citation type="submission" date="2017-02" db="EMBL/GenBank/DDBJ databases">
        <title>The new phylogeny of genus Mycobacterium.</title>
        <authorList>
            <person name="Tortoli E."/>
            <person name="Trovato A."/>
            <person name="Cirillo D.M."/>
        </authorList>
    </citation>
    <scope>NUCLEOTIDE SEQUENCE [LARGE SCALE GENOMIC DNA]</scope>
    <source>
        <strain evidence="3 5">DSM 45230</strain>
    </source>
</reference>
<dbReference type="Proteomes" id="UP000092086">
    <property type="component" value="Unassembled WGS sequence"/>
</dbReference>
<evidence type="ECO:0000313" key="1">
    <source>
        <dbReference type="EMBL" id="MCV7380024.1"/>
    </source>
</evidence>
<proteinExistence type="predicted"/>
<dbReference type="AlphaFoldDB" id="A0A1A2GUR8"/>
<evidence type="ECO:0000313" key="6">
    <source>
        <dbReference type="Proteomes" id="UP001141650"/>
    </source>
</evidence>
<reference evidence="1" key="3">
    <citation type="submission" date="2020-07" db="EMBL/GenBank/DDBJ databases">
        <authorList>
            <person name="Pettersson B.M.F."/>
            <person name="Behra P.R.K."/>
            <person name="Ramesh M."/>
            <person name="Das S."/>
            <person name="Dasgupta S."/>
            <person name="Kirsebom L.A."/>
        </authorList>
    </citation>
    <scope>NUCLEOTIDE SEQUENCE</scope>
    <source>
        <strain evidence="1">CCUG 55640</strain>
    </source>
</reference>
<accession>A0A1W9Y5Y5</accession>
<organism evidence="1 6">
    <name type="scientific">Mycobacterium alsense</name>
    <dbReference type="NCBI Taxonomy" id="324058"/>
    <lineage>
        <taxon>Bacteria</taxon>
        <taxon>Bacillati</taxon>
        <taxon>Actinomycetota</taxon>
        <taxon>Actinomycetes</taxon>
        <taxon>Mycobacteriales</taxon>
        <taxon>Mycobacteriaceae</taxon>
        <taxon>Mycobacterium</taxon>
    </lineage>
</organism>
<dbReference type="Proteomes" id="UP001141650">
    <property type="component" value="Unassembled WGS sequence"/>
</dbReference>
<dbReference type="Proteomes" id="UP000192319">
    <property type="component" value="Unassembled WGS sequence"/>
</dbReference>
<keyword evidence="5" id="KW-1185">Reference proteome</keyword>
<dbReference type="OrthoDB" id="4736258at2"/>
<dbReference type="EMBL" id="MVHD01000011">
    <property type="protein sequence ID" value="OQZ91238.1"/>
    <property type="molecule type" value="Genomic_DNA"/>
</dbReference>
<reference evidence="2 4" key="1">
    <citation type="submission" date="2016-06" db="EMBL/GenBank/DDBJ databases">
        <authorList>
            <person name="Sutton G."/>
            <person name="Brinkac L."/>
            <person name="Sanka R."/>
            <person name="Adams M."/>
            <person name="Lau E."/>
            <person name="Sam S."/>
            <person name="Sreng N."/>
            <person name="Him V."/>
            <person name="Kerleguer A."/>
            <person name="Cheng S."/>
        </authorList>
    </citation>
    <scope>NUCLEOTIDE SEQUENCE [LARGE SCALE GENOMIC DNA]</scope>
    <source>
        <strain evidence="2 4">E2978</strain>
    </source>
</reference>
<protein>
    <submittedName>
        <fullName evidence="1">Uncharacterized protein</fullName>
    </submittedName>
</protein>
<dbReference type="EMBL" id="LZIT01000240">
    <property type="protein sequence ID" value="OBG33132.1"/>
    <property type="molecule type" value="Genomic_DNA"/>
</dbReference>
<name>A0A1A2GUR8_9MYCO</name>
<gene>
    <name evidence="2" type="ORF">A5672_24440</name>
    <name evidence="3" type="ORF">BST11_09140</name>
    <name evidence="1" type="ORF">H7K38_15360</name>
</gene>
<dbReference type="EMBL" id="JACKVH010000015">
    <property type="protein sequence ID" value="MCV7380024.1"/>
    <property type="molecule type" value="Genomic_DNA"/>
</dbReference>
<comment type="caution">
    <text evidence="1">The sequence shown here is derived from an EMBL/GenBank/DDBJ whole genome shotgun (WGS) entry which is preliminary data.</text>
</comment>
<dbReference type="RefSeq" id="WP_067324133.1">
    <property type="nucleotide sequence ID" value="NZ_JACKVH010000015.1"/>
</dbReference>